<feature type="non-terminal residue" evidence="1">
    <location>
        <position position="1"/>
    </location>
</feature>
<accession>X1BFN4</accession>
<gene>
    <name evidence="1" type="ORF">S01H4_21436</name>
</gene>
<name>X1BFN4_9ZZZZ</name>
<proteinExistence type="predicted"/>
<dbReference type="AlphaFoldDB" id="X1BFN4"/>
<sequence length="30" mass="3681">SKKHRKKINLMQLKKDDIKLDKKLLKIFTQ</sequence>
<evidence type="ECO:0000313" key="1">
    <source>
        <dbReference type="EMBL" id="GAG79992.1"/>
    </source>
</evidence>
<organism evidence="1">
    <name type="scientific">marine sediment metagenome</name>
    <dbReference type="NCBI Taxonomy" id="412755"/>
    <lineage>
        <taxon>unclassified sequences</taxon>
        <taxon>metagenomes</taxon>
        <taxon>ecological metagenomes</taxon>
    </lineage>
</organism>
<comment type="caution">
    <text evidence="1">The sequence shown here is derived from an EMBL/GenBank/DDBJ whole genome shotgun (WGS) entry which is preliminary data.</text>
</comment>
<reference evidence="1" key="1">
    <citation type="journal article" date="2014" name="Front. Microbiol.">
        <title>High frequency of phylogenetically diverse reductive dehalogenase-homologous genes in deep subseafloor sedimentary metagenomes.</title>
        <authorList>
            <person name="Kawai M."/>
            <person name="Futagami T."/>
            <person name="Toyoda A."/>
            <person name="Takaki Y."/>
            <person name="Nishi S."/>
            <person name="Hori S."/>
            <person name="Arai W."/>
            <person name="Tsubouchi T."/>
            <person name="Morono Y."/>
            <person name="Uchiyama I."/>
            <person name="Ito T."/>
            <person name="Fujiyama A."/>
            <person name="Inagaki F."/>
            <person name="Takami H."/>
        </authorList>
    </citation>
    <scope>NUCLEOTIDE SEQUENCE</scope>
    <source>
        <strain evidence="1">Expedition CK06-06</strain>
    </source>
</reference>
<protein>
    <submittedName>
        <fullName evidence="1">Uncharacterized protein</fullName>
    </submittedName>
</protein>
<dbReference type="EMBL" id="BART01009713">
    <property type="protein sequence ID" value="GAG79992.1"/>
    <property type="molecule type" value="Genomic_DNA"/>
</dbReference>